<evidence type="ECO:0000313" key="1">
    <source>
        <dbReference type="EMBL" id="XDQ76521.1"/>
    </source>
</evidence>
<protein>
    <submittedName>
        <fullName evidence="1">DUF4265 domain-containing protein</fullName>
    </submittedName>
</protein>
<dbReference type="RefSeq" id="WP_369149147.1">
    <property type="nucleotide sequence ID" value="NZ_CP163444.1"/>
</dbReference>
<name>A0AB39TE80_9ACTN</name>
<dbReference type="EMBL" id="CP163444">
    <property type="protein sequence ID" value="XDQ76521.1"/>
    <property type="molecule type" value="Genomic_DNA"/>
</dbReference>
<gene>
    <name evidence="1" type="ORF">AB5J54_41125</name>
</gene>
<proteinExistence type="predicted"/>
<dbReference type="Pfam" id="PF14085">
    <property type="entry name" value="DUF4265"/>
    <property type="match status" value="1"/>
</dbReference>
<dbReference type="AlphaFoldDB" id="A0AB39TE80"/>
<accession>A0AB39TE80</accession>
<reference evidence="1" key="1">
    <citation type="submission" date="2024-07" db="EMBL/GenBank/DDBJ databases">
        <authorList>
            <person name="Yu S.T."/>
        </authorList>
    </citation>
    <scope>NUCLEOTIDE SEQUENCE</scope>
    <source>
        <strain evidence="1">R44</strain>
    </source>
</reference>
<sequence>MNRKYIVHEEPAVRTASQRIAMVDLAPFGFPNLHEQVWLGGREDDDLFIMQCVPFRIYGLNLFDVVRLDQDDMLVEVVEKGGHRTLRALLEAALEPQVFEEVAGGITSRAGSRGFAIEWSGRRHAAIDVPADGDPTSLVAYMDAQEEAGTLFWEWSESQPFRSP</sequence>
<organism evidence="1">
    <name type="scientific">Streptomyces sp. R44</name>
    <dbReference type="NCBI Taxonomy" id="3238633"/>
    <lineage>
        <taxon>Bacteria</taxon>
        <taxon>Bacillati</taxon>
        <taxon>Actinomycetota</taxon>
        <taxon>Actinomycetes</taxon>
        <taxon>Kitasatosporales</taxon>
        <taxon>Streptomycetaceae</taxon>
        <taxon>Streptomyces</taxon>
    </lineage>
</organism>
<dbReference type="InterPro" id="IPR025361">
    <property type="entry name" value="DUF4265"/>
</dbReference>